<evidence type="ECO:0000259" key="1">
    <source>
        <dbReference type="SMART" id="SM00867"/>
    </source>
</evidence>
<dbReference type="Gene3D" id="2.40.128.110">
    <property type="entry name" value="Lipid/polyisoprenoid-binding, YceI-like"/>
    <property type="match status" value="1"/>
</dbReference>
<dbReference type="Pfam" id="PF04264">
    <property type="entry name" value="YceI"/>
    <property type="match status" value="1"/>
</dbReference>
<dbReference type="InterPro" id="IPR036761">
    <property type="entry name" value="TTHA0802/YceI-like_sf"/>
</dbReference>
<dbReference type="AlphaFoldDB" id="H5SGK2"/>
<evidence type="ECO:0000313" key="2">
    <source>
        <dbReference type="EMBL" id="BAL55288.1"/>
    </source>
</evidence>
<name>H5SGK2_9BACT</name>
<protein>
    <submittedName>
        <fullName evidence="2">Hypothetical conserved protein</fullName>
    </submittedName>
</protein>
<dbReference type="PANTHER" id="PTHR34406">
    <property type="entry name" value="PROTEIN YCEI"/>
    <property type="match status" value="1"/>
</dbReference>
<dbReference type="EMBL" id="AP011714">
    <property type="protein sequence ID" value="BAL55288.1"/>
    <property type="molecule type" value="Genomic_DNA"/>
</dbReference>
<sequence>MQKASAFPRLSEWEIDPYHTQIRFRVMHMGLVEVVGRFRQFSARVQGTSPDFSDLRVEVEIATASVETDFPARDAHLRSADFFDAEKYPSITFVSTGIRWRPLKHFILEGDLTMKGITHRIQLEGTLKGLVLKDLTGYPRASFVLRGQIDRRAWGLNWQAEVDNGVAVADNIVTLDIEAEIATPQSLQILRQYLSQMGV</sequence>
<reference evidence="2" key="2">
    <citation type="journal article" date="2012" name="PLoS ONE">
        <title>A Deeply Branching Thermophilic Bacterium with an Ancient Acetyl-CoA Pathway Dominates a Subsurface Ecosystem.</title>
        <authorList>
            <person name="Takami H."/>
            <person name="Noguchi H."/>
            <person name="Takaki Y."/>
            <person name="Uchiyama I."/>
            <person name="Toyoda A."/>
            <person name="Nishi S."/>
            <person name="Chee G.-J."/>
            <person name="Arai W."/>
            <person name="Nunoura T."/>
            <person name="Itoh T."/>
            <person name="Hattori M."/>
            <person name="Takai K."/>
        </authorList>
    </citation>
    <scope>NUCLEOTIDE SEQUENCE</scope>
</reference>
<dbReference type="SMART" id="SM00867">
    <property type="entry name" value="YceI"/>
    <property type="match status" value="1"/>
</dbReference>
<gene>
    <name evidence="2" type="ORF">HGMM_F25B04C31</name>
</gene>
<dbReference type="SUPFAM" id="SSF101874">
    <property type="entry name" value="YceI-like"/>
    <property type="match status" value="1"/>
</dbReference>
<reference evidence="2" key="1">
    <citation type="journal article" date="2005" name="Environ. Microbiol.">
        <title>Genetic and functional properties of uncultivated thermophilic crenarchaeotes from a subsurface gold mine as revealed by analysis of genome fragments.</title>
        <authorList>
            <person name="Nunoura T."/>
            <person name="Hirayama H."/>
            <person name="Takami H."/>
            <person name="Oida H."/>
            <person name="Nishi S."/>
            <person name="Shimamura S."/>
            <person name="Suzuki Y."/>
            <person name="Inagaki F."/>
            <person name="Takai K."/>
            <person name="Nealson K.H."/>
            <person name="Horikoshi K."/>
        </authorList>
    </citation>
    <scope>NUCLEOTIDE SEQUENCE</scope>
</reference>
<dbReference type="PANTHER" id="PTHR34406:SF1">
    <property type="entry name" value="PROTEIN YCEI"/>
    <property type="match status" value="1"/>
</dbReference>
<feature type="domain" description="Lipid/polyisoprenoid-binding YceI-like" evidence="1">
    <location>
        <begin position="12"/>
        <end position="182"/>
    </location>
</feature>
<organism evidence="2">
    <name type="scientific">uncultured Bacteroidota bacterium</name>
    <dbReference type="NCBI Taxonomy" id="152509"/>
    <lineage>
        <taxon>Bacteria</taxon>
        <taxon>Pseudomonadati</taxon>
        <taxon>Bacteroidota</taxon>
        <taxon>environmental samples</taxon>
    </lineage>
</organism>
<proteinExistence type="predicted"/>
<dbReference type="InterPro" id="IPR007372">
    <property type="entry name" value="Lipid/polyisoprenoid-bd_YceI"/>
</dbReference>
<accession>H5SGK2</accession>